<dbReference type="Proteomes" id="UP000015480">
    <property type="component" value="Chromosome"/>
</dbReference>
<dbReference type="SUPFAM" id="SSF53590">
    <property type="entry name" value="Nucleoside hydrolase"/>
    <property type="match status" value="1"/>
</dbReference>
<dbReference type="KEGG" id="pami:JCM7686_1829"/>
<dbReference type="RefSeq" id="WP_020950568.1">
    <property type="nucleotide sequence ID" value="NC_022041.1"/>
</dbReference>
<proteinExistence type="predicted"/>
<name>S5XZR0_PARAH</name>
<protein>
    <submittedName>
        <fullName evidence="4">Purine nucleosidase</fullName>
        <ecNumber evidence="4">3.2.2.1</ecNumber>
    </submittedName>
</protein>
<dbReference type="Pfam" id="PF01156">
    <property type="entry name" value="IU_nuc_hydro"/>
    <property type="match status" value="1"/>
</dbReference>
<dbReference type="OrthoDB" id="9797882at2"/>
<dbReference type="PATRIC" id="fig|1367847.3.peg.1814"/>
<dbReference type="InterPro" id="IPR036452">
    <property type="entry name" value="Ribo_hydro-like"/>
</dbReference>
<evidence type="ECO:0000313" key="4">
    <source>
        <dbReference type="EMBL" id="AGT08930.1"/>
    </source>
</evidence>
<sequence length="306" mass="32252">MAALRFLYDCDPGADDALAMLLALGRRDAIEMIGVTCVAGNVGLAPCLNNARRILELVGRQDIPVYAGAARPIMASRGRVSIMHGSDGLAGSTLPPPVMELAGGHAANEISRIARAEGKLHICATGPLTNLALALILDPELPNFIEAITLMGGAAFCPGNTTPLGEFNFVVDPHAAAIVFEADIPITMLGLDVTRQALVSAEMIRRVQEIGTPIADEVAHLLINYGSKDPCLHDPSAIAWMLDRSIFTSVEAHVSILTEAGPAAGQVLAAVSERHLAGRQPNCTVVTGVDAQAFEDLFVEALHRYP</sequence>
<accession>S5XZR0</accession>
<feature type="domain" description="Inosine/uridine-preferring nucleoside hydrolase" evidence="3">
    <location>
        <begin position="7"/>
        <end position="295"/>
    </location>
</feature>
<dbReference type="GO" id="GO:0008477">
    <property type="term" value="F:purine nucleosidase activity"/>
    <property type="evidence" value="ECO:0007669"/>
    <property type="project" value="UniProtKB-EC"/>
</dbReference>
<dbReference type="GO" id="GO:0006152">
    <property type="term" value="P:purine nucleoside catabolic process"/>
    <property type="evidence" value="ECO:0007669"/>
    <property type="project" value="TreeGrafter"/>
</dbReference>
<dbReference type="EC" id="3.2.2.1" evidence="4"/>
<organism evidence="4 5">
    <name type="scientific">Paracoccus aminophilus JCM 7686</name>
    <dbReference type="NCBI Taxonomy" id="1367847"/>
    <lineage>
        <taxon>Bacteria</taxon>
        <taxon>Pseudomonadati</taxon>
        <taxon>Pseudomonadota</taxon>
        <taxon>Alphaproteobacteria</taxon>
        <taxon>Rhodobacterales</taxon>
        <taxon>Paracoccaceae</taxon>
        <taxon>Paracoccus</taxon>
    </lineage>
</organism>
<dbReference type="Gene3D" id="3.90.245.10">
    <property type="entry name" value="Ribonucleoside hydrolase-like"/>
    <property type="match status" value="1"/>
</dbReference>
<gene>
    <name evidence="4" type="ORF">JCM7686_1829</name>
</gene>
<keyword evidence="5" id="KW-1185">Reference proteome</keyword>
<dbReference type="InterPro" id="IPR001910">
    <property type="entry name" value="Inosine/uridine_hydrolase_dom"/>
</dbReference>
<keyword evidence="1 4" id="KW-0378">Hydrolase</keyword>
<keyword evidence="2 4" id="KW-0326">Glycosidase</keyword>
<evidence type="ECO:0000259" key="3">
    <source>
        <dbReference type="Pfam" id="PF01156"/>
    </source>
</evidence>
<dbReference type="eggNOG" id="COG1957">
    <property type="taxonomic scope" value="Bacteria"/>
</dbReference>
<dbReference type="PANTHER" id="PTHR12304:SF4">
    <property type="entry name" value="URIDINE NUCLEOSIDASE"/>
    <property type="match status" value="1"/>
</dbReference>
<dbReference type="AlphaFoldDB" id="S5XZR0"/>
<reference evidence="4 5" key="1">
    <citation type="journal article" date="2014" name="BMC Genomics">
        <title>Architecture and functions of a multipartite genome of the methylotrophic bacterium Paracoccus aminophilus JCM 7686, containing primary and secondary chromids.</title>
        <authorList>
            <person name="Dziewit L."/>
            <person name="Czarnecki J."/>
            <person name="Wibberg D."/>
            <person name="Radlinska M."/>
            <person name="Mrozek P."/>
            <person name="Szymczak M."/>
            <person name="Schluter A."/>
            <person name="Puhler A."/>
            <person name="Bartosik D."/>
        </authorList>
    </citation>
    <scope>NUCLEOTIDE SEQUENCE [LARGE SCALE GENOMIC DNA]</scope>
    <source>
        <strain evidence="4">JCM 7686</strain>
    </source>
</reference>
<dbReference type="InterPro" id="IPR023186">
    <property type="entry name" value="IUNH"/>
</dbReference>
<dbReference type="PANTHER" id="PTHR12304">
    <property type="entry name" value="INOSINE-URIDINE PREFERRING NUCLEOSIDE HYDROLASE"/>
    <property type="match status" value="1"/>
</dbReference>
<dbReference type="GO" id="GO:0005829">
    <property type="term" value="C:cytosol"/>
    <property type="evidence" value="ECO:0007669"/>
    <property type="project" value="TreeGrafter"/>
</dbReference>
<dbReference type="EMBL" id="CP006650">
    <property type="protein sequence ID" value="AGT08930.1"/>
    <property type="molecule type" value="Genomic_DNA"/>
</dbReference>
<dbReference type="STRING" id="1367847.JCM7686_1829"/>
<evidence type="ECO:0000313" key="5">
    <source>
        <dbReference type="Proteomes" id="UP000015480"/>
    </source>
</evidence>
<dbReference type="HOGENOM" id="CLU_036838_2_2_5"/>
<evidence type="ECO:0000256" key="1">
    <source>
        <dbReference type="ARBA" id="ARBA00022801"/>
    </source>
</evidence>
<evidence type="ECO:0000256" key="2">
    <source>
        <dbReference type="ARBA" id="ARBA00023295"/>
    </source>
</evidence>